<sequence>MKDSPPSPSSSPSLPVPHHGNDGNGIDNDNSDDRWKRRGGLRPRFTRRRQSTTIVRRSTIVEAPGKDAWGLDETTEQHDGDPQQQQQQQQYFQQQQQQQEECEEAVGPVSFLCGITAGVLQAGLFNPFDRALYLSITNEVPFLRRENFRNPYTGFLQSVGHRALSGGLYYPLENFFCGALLGAHSHPQPHEEHASIHHHHHHAAPHSHSHSHSQPHPPEGHLPLHPAFANFLAGTLAGTTNAMIVNPITAIKYKTWGREVNRGMATEVVEMFRKGGFRPFRNGLVPTVLRDLCFGGTYTFLRLEIQYVFQLRPDQQWGANTVAASLATIVSAPFNLVRNVQYATRSRERADGVAKILGDFAREVASQATTWRSLRYFQTRLRIGWGTVRVGVGMAFGHSVYDRLMGAYHELDRGKRSGT</sequence>
<dbReference type="Gene3D" id="1.50.40.10">
    <property type="entry name" value="Mitochondrial carrier domain"/>
    <property type="match status" value="1"/>
</dbReference>
<dbReference type="SUPFAM" id="SSF103506">
    <property type="entry name" value="Mitochondrial carrier"/>
    <property type="match status" value="1"/>
</dbReference>
<reference evidence="7 8" key="1">
    <citation type="submission" date="2019-01" db="EMBL/GenBank/DDBJ databases">
        <authorList>
            <person name="Ferrante I. M."/>
        </authorList>
    </citation>
    <scope>NUCLEOTIDE SEQUENCE [LARGE SCALE GENOMIC DNA]</scope>
    <source>
        <strain evidence="7 8">B856</strain>
    </source>
</reference>
<keyword evidence="8" id="KW-1185">Reference proteome</keyword>
<gene>
    <name evidence="7" type="ORF">PSNMU_V1.4_AUG-EV-PASAV3_0091790</name>
</gene>
<dbReference type="InterPro" id="IPR018108">
    <property type="entry name" value="MCP_transmembrane"/>
</dbReference>
<feature type="compositionally biased region" description="Basic residues" evidence="6">
    <location>
        <begin position="36"/>
        <end position="50"/>
    </location>
</feature>
<feature type="repeat" description="Solcar" evidence="4">
    <location>
        <begin position="225"/>
        <end position="308"/>
    </location>
</feature>
<evidence type="ECO:0000313" key="7">
    <source>
        <dbReference type="EMBL" id="VEU42225.1"/>
    </source>
</evidence>
<feature type="compositionally biased region" description="Low complexity" evidence="6">
    <location>
        <begin position="83"/>
        <end position="92"/>
    </location>
</feature>
<accession>A0A448ZJM8</accession>
<evidence type="ECO:0000256" key="1">
    <source>
        <dbReference type="ARBA" id="ARBA00004141"/>
    </source>
</evidence>
<dbReference type="GO" id="GO:1904983">
    <property type="term" value="P:glycine import into mitochondrion"/>
    <property type="evidence" value="ECO:0007669"/>
    <property type="project" value="TreeGrafter"/>
</dbReference>
<dbReference type="Proteomes" id="UP000291116">
    <property type="component" value="Unassembled WGS sequence"/>
</dbReference>
<dbReference type="EMBL" id="CAACVS010000425">
    <property type="protein sequence ID" value="VEU42225.1"/>
    <property type="molecule type" value="Genomic_DNA"/>
</dbReference>
<dbReference type="OrthoDB" id="44467at2759"/>
<protein>
    <recommendedName>
        <fullName evidence="9">Mitochondrial carrier protein</fullName>
    </recommendedName>
</protein>
<dbReference type="PANTHER" id="PTHR46181:SF3">
    <property type="entry name" value="MITOCHONDRIAL GLYCINE TRANSPORTER"/>
    <property type="match status" value="1"/>
</dbReference>
<evidence type="ECO:0000256" key="5">
    <source>
        <dbReference type="RuleBase" id="RU000488"/>
    </source>
</evidence>
<evidence type="ECO:0000256" key="6">
    <source>
        <dbReference type="SAM" id="MobiDB-lite"/>
    </source>
</evidence>
<dbReference type="InterPro" id="IPR023395">
    <property type="entry name" value="MCP_dom_sf"/>
</dbReference>
<dbReference type="GO" id="GO:0016020">
    <property type="term" value="C:membrane"/>
    <property type="evidence" value="ECO:0007669"/>
    <property type="project" value="UniProtKB-SubCell"/>
</dbReference>
<keyword evidence="3 4" id="KW-0472">Membrane</keyword>
<dbReference type="PROSITE" id="PS50920">
    <property type="entry name" value="SOLCAR"/>
    <property type="match status" value="1"/>
</dbReference>
<evidence type="ECO:0000313" key="8">
    <source>
        <dbReference type="Proteomes" id="UP000291116"/>
    </source>
</evidence>
<dbReference type="PANTHER" id="PTHR46181">
    <property type="entry name" value="MITOCHONDRIAL GLYCINE TRANSPORTER"/>
    <property type="match status" value="1"/>
</dbReference>
<dbReference type="GO" id="GO:0005739">
    <property type="term" value="C:mitochondrion"/>
    <property type="evidence" value="ECO:0007669"/>
    <property type="project" value="TreeGrafter"/>
</dbReference>
<evidence type="ECO:0000256" key="4">
    <source>
        <dbReference type="PROSITE-ProRule" id="PRU00282"/>
    </source>
</evidence>
<evidence type="ECO:0000256" key="2">
    <source>
        <dbReference type="ARBA" id="ARBA00022692"/>
    </source>
</evidence>
<keyword evidence="5" id="KW-0813">Transport</keyword>
<comment type="similarity">
    <text evidence="5">Belongs to the mitochondrial carrier (TC 2.A.29) family.</text>
</comment>
<evidence type="ECO:0008006" key="9">
    <source>
        <dbReference type="Google" id="ProtNLM"/>
    </source>
</evidence>
<name>A0A448ZJM8_9STRA</name>
<comment type="subcellular location">
    <subcellularLocation>
        <location evidence="1">Membrane</location>
        <topology evidence="1">Multi-pass membrane protein</topology>
    </subcellularLocation>
</comment>
<dbReference type="GO" id="GO:0015187">
    <property type="term" value="F:glycine transmembrane transporter activity"/>
    <property type="evidence" value="ECO:0007669"/>
    <property type="project" value="TreeGrafter"/>
</dbReference>
<feature type="compositionally biased region" description="Basic residues" evidence="6">
    <location>
        <begin position="196"/>
        <end position="213"/>
    </location>
</feature>
<feature type="region of interest" description="Disordered" evidence="6">
    <location>
        <begin position="187"/>
        <end position="220"/>
    </location>
</feature>
<proteinExistence type="inferred from homology"/>
<dbReference type="Pfam" id="PF00153">
    <property type="entry name" value="Mito_carr"/>
    <property type="match status" value="1"/>
</dbReference>
<organism evidence="7 8">
    <name type="scientific">Pseudo-nitzschia multistriata</name>
    <dbReference type="NCBI Taxonomy" id="183589"/>
    <lineage>
        <taxon>Eukaryota</taxon>
        <taxon>Sar</taxon>
        <taxon>Stramenopiles</taxon>
        <taxon>Ochrophyta</taxon>
        <taxon>Bacillariophyta</taxon>
        <taxon>Bacillariophyceae</taxon>
        <taxon>Bacillariophycidae</taxon>
        <taxon>Bacillariales</taxon>
        <taxon>Bacillariaceae</taxon>
        <taxon>Pseudo-nitzschia</taxon>
    </lineage>
</organism>
<keyword evidence="2 4" id="KW-0812">Transmembrane</keyword>
<feature type="region of interest" description="Disordered" evidence="6">
    <location>
        <begin position="1"/>
        <end position="92"/>
    </location>
</feature>
<dbReference type="AlphaFoldDB" id="A0A448ZJM8"/>
<evidence type="ECO:0000256" key="3">
    <source>
        <dbReference type="ARBA" id="ARBA00023136"/>
    </source>
</evidence>